<protein>
    <submittedName>
        <fullName evidence="2">Uncharacterized protein</fullName>
    </submittedName>
</protein>
<feature type="non-terminal residue" evidence="2">
    <location>
        <position position="1"/>
    </location>
</feature>
<reference evidence="2 3" key="1">
    <citation type="submission" date="2016-08" db="EMBL/GenBank/DDBJ databases">
        <title>A Parts List for Fungal Cellulosomes Revealed by Comparative Genomics.</title>
        <authorList>
            <consortium name="DOE Joint Genome Institute"/>
            <person name="Haitjema C.H."/>
            <person name="Gilmore S.P."/>
            <person name="Henske J.K."/>
            <person name="Solomon K.V."/>
            <person name="De Groot R."/>
            <person name="Kuo A."/>
            <person name="Mondo S.J."/>
            <person name="Salamov A.A."/>
            <person name="Labutti K."/>
            <person name="Zhao Z."/>
            <person name="Chiniquy J."/>
            <person name="Barry K."/>
            <person name="Brewer H.M."/>
            <person name="Purvine S.O."/>
            <person name="Wright A.T."/>
            <person name="Boxma B."/>
            <person name="Van Alen T."/>
            <person name="Hackstein J.H."/>
            <person name="Baker S.E."/>
            <person name="Grigoriev I.V."/>
            <person name="O'Malley M.A."/>
        </authorList>
    </citation>
    <scope>NUCLEOTIDE SEQUENCE [LARGE SCALE GENOMIC DNA]</scope>
    <source>
        <strain evidence="2 3">G1</strain>
    </source>
</reference>
<gene>
    <name evidence="2" type="ORF">LY90DRAFT_622319</name>
</gene>
<comment type="caution">
    <text evidence="2">The sequence shown here is derived from an EMBL/GenBank/DDBJ whole genome shotgun (WGS) entry which is preliminary data.</text>
</comment>
<feature type="compositionally biased region" description="Polar residues" evidence="1">
    <location>
        <begin position="1"/>
        <end position="17"/>
    </location>
</feature>
<accession>A0A1Y1XM17</accession>
<sequence>SKNFTVRSNISSPANSRRNSELEKLRADTKSKFEDMEKLLDNTIKNKIKSRSNATSPVKVIKHQSKHFEDSHLKNLLEQLSMTSVTIEKEIKMNHYLHYLRTLILILLTMKINLKPLSKQKYYQGITRDIRWISYTN</sequence>
<dbReference type="EMBL" id="MCOG01001238">
    <property type="protein sequence ID" value="ORX86384.1"/>
    <property type="molecule type" value="Genomic_DNA"/>
</dbReference>
<dbReference type="AlphaFoldDB" id="A0A1Y1XM17"/>
<evidence type="ECO:0000256" key="1">
    <source>
        <dbReference type="SAM" id="MobiDB-lite"/>
    </source>
</evidence>
<dbReference type="Proteomes" id="UP000193920">
    <property type="component" value="Unassembled WGS sequence"/>
</dbReference>
<evidence type="ECO:0000313" key="2">
    <source>
        <dbReference type="EMBL" id="ORX86384.1"/>
    </source>
</evidence>
<feature type="region of interest" description="Disordered" evidence="1">
    <location>
        <begin position="1"/>
        <end position="25"/>
    </location>
</feature>
<dbReference type="STRING" id="1754190.A0A1Y1XM17"/>
<keyword evidence="3" id="KW-1185">Reference proteome</keyword>
<name>A0A1Y1XM17_9FUNG</name>
<proteinExistence type="predicted"/>
<evidence type="ECO:0000313" key="3">
    <source>
        <dbReference type="Proteomes" id="UP000193920"/>
    </source>
</evidence>
<organism evidence="2 3">
    <name type="scientific">Neocallimastix californiae</name>
    <dbReference type="NCBI Taxonomy" id="1754190"/>
    <lineage>
        <taxon>Eukaryota</taxon>
        <taxon>Fungi</taxon>
        <taxon>Fungi incertae sedis</taxon>
        <taxon>Chytridiomycota</taxon>
        <taxon>Chytridiomycota incertae sedis</taxon>
        <taxon>Neocallimastigomycetes</taxon>
        <taxon>Neocallimastigales</taxon>
        <taxon>Neocallimastigaceae</taxon>
        <taxon>Neocallimastix</taxon>
    </lineage>
</organism>